<organism evidence="2 3">
    <name type="scientific">Acrocarpospora pleiomorpha</name>
    <dbReference type="NCBI Taxonomy" id="90975"/>
    <lineage>
        <taxon>Bacteria</taxon>
        <taxon>Bacillati</taxon>
        <taxon>Actinomycetota</taxon>
        <taxon>Actinomycetes</taxon>
        <taxon>Streptosporangiales</taxon>
        <taxon>Streptosporangiaceae</taxon>
        <taxon>Acrocarpospora</taxon>
    </lineage>
</organism>
<keyword evidence="1" id="KW-1133">Transmembrane helix</keyword>
<reference evidence="2 3" key="1">
    <citation type="submission" date="2019-10" db="EMBL/GenBank/DDBJ databases">
        <title>Whole genome shotgun sequence of Acrocarpospora pleiomorpha NBRC 16267.</title>
        <authorList>
            <person name="Ichikawa N."/>
            <person name="Kimura A."/>
            <person name="Kitahashi Y."/>
            <person name="Komaki H."/>
            <person name="Oguchi A."/>
        </authorList>
    </citation>
    <scope>NUCLEOTIDE SEQUENCE [LARGE SCALE GENOMIC DNA]</scope>
    <source>
        <strain evidence="2 3">NBRC 16267</strain>
    </source>
</reference>
<dbReference type="EMBL" id="BLAF01000061">
    <property type="protein sequence ID" value="GES25062.1"/>
    <property type="molecule type" value="Genomic_DNA"/>
</dbReference>
<gene>
    <name evidence="2" type="ORF">Aple_079610</name>
</gene>
<feature type="transmembrane region" description="Helical" evidence="1">
    <location>
        <begin position="322"/>
        <end position="344"/>
    </location>
</feature>
<evidence type="ECO:0000313" key="3">
    <source>
        <dbReference type="Proteomes" id="UP000377595"/>
    </source>
</evidence>
<sequence>MDSRRALVGTISNDCRMGGARVKVIGLVMLVVGVVTVTPAWAADDTERILFKFRDKRITESSGLALSPTHPDIIYTHNDSDAGAQFFAVGMDGRTRATFTLAGAEARDWEAMAASKDPETGRGVLWFADIGDNLEGAWPDISVYKVIEPQRMRDATLQAVRYRFRYADGGRNAEGLMVHPKTGRLYVVTKEFVGSIYQAPKVLRTDRTNVLRRVGEAPIMATDAAYAPDGNTFVIRTYFSASIYKAPDKLVSKVSMPALAQSESVTYTRDGSALLTGSEGVGSPVYEVPLPAKVVASPSPAQPAVAKPAAAAKSSGVPISMVALWVGVALGAMAIIGIIARWAVR</sequence>
<keyword evidence="3" id="KW-1185">Reference proteome</keyword>
<dbReference type="SUPFAM" id="SSF50956">
    <property type="entry name" value="Thermostable phytase (3-phytase)"/>
    <property type="match status" value="1"/>
</dbReference>
<accession>A0A5M3XVQ7</accession>
<comment type="caution">
    <text evidence="2">The sequence shown here is derived from an EMBL/GenBank/DDBJ whole genome shotgun (WGS) entry which is preliminary data.</text>
</comment>
<protein>
    <submittedName>
        <fullName evidence="2">Uncharacterized protein</fullName>
    </submittedName>
</protein>
<evidence type="ECO:0000256" key="1">
    <source>
        <dbReference type="SAM" id="Phobius"/>
    </source>
</evidence>
<name>A0A5M3XVQ7_9ACTN</name>
<evidence type="ECO:0000313" key="2">
    <source>
        <dbReference type="EMBL" id="GES25062.1"/>
    </source>
</evidence>
<keyword evidence="1" id="KW-0812">Transmembrane</keyword>
<proteinExistence type="predicted"/>
<dbReference type="AlphaFoldDB" id="A0A5M3XVQ7"/>
<dbReference type="Proteomes" id="UP000377595">
    <property type="component" value="Unassembled WGS sequence"/>
</dbReference>
<keyword evidence="1" id="KW-0472">Membrane</keyword>